<name>A0A8J3RCV4_9ACTN</name>
<evidence type="ECO:0000259" key="4">
    <source>
        <dbReference type="PROSITE" id="PS50987"/>
    </source>
</evidence>
<dbReference type="SMART" id="SM00418">
    <property type="entry name" value="HTH_ARSR"/>
    <property type="match status" value="1"/>
</dbReference>
<dbReference type="SUPFAM" id="SSF46785">
    <property type="entry name" value="Winged helix' DNA-binding domain"/>
    <property type="match status" value="1"/>
</dbReference>
<comment type="caution">
    <text evidence="5">The sequence shown here is derived from an EMBL/GenBank/DDBJ whole genome shotgun (WGS) entry which is preliminary data.</text>
</comment>
<dbReference type="InterPro" id="IPR001845">
    <property type="entry name" value="HTH_ArsR_DNA-bd_dom"/>
</dbReference>
<accession>A0A8J3RCV4</accession>
<protein>
    <recommendedName>
        <fullName evidence="4">HTH arsR-type domain-containing protein</fullName>
    </recommendedName>
</protein>
<feature type="domain" description="HTH arsR-type" evidence="4">
    <location>
        <begin position="1"/>
        <end position="95"/>
    </location>
</feature>
<dbReference type="PROSITE" id="PS50987">
    <property type="entry name" value="HTH_ARSR_2"/>
    <property type="match status" value="1"/>
</dbReference>
<evidence type="ECO:0000256" key="2">
    <source>
        <dbReference type="ARBA" id="ARBA00023125"/>
    </source>
</evidence>
<keyword evidence="6" id="KW-1185">Reference proteome</keyword>
<dbReference type="EMBL" id="BOOG01000020">
    <property type="protein sequence ID" value="GIH70198.1"/>
    <property type="molecule type" value="Genomic_DNA"/>
</dbReference>
<organism evidence="5 6">
    <name type="scientific">Sphaerimonospora thailandensis</name>
    <dbReference type="NCBI Taxonomy" id="795644"/>
    <lineage>
        <taxon>Bacteria</taxon>
        <taxon>Bacillati</taxon>
        <taxon>Actinomycetota</taxon>
        <taxon>Actinomycetes</taxon>
        <taxon>Streptosporangiales</taxon>
        <taxon>Streptosporangiaceae</taxon>
        <taxon>Sphaerimonospora</taxon>
    </lineage>
</organism>
<dbReference type="Gene3D" id="1.10.10.10">
    <property type="entry name" value="Winged helix-like DNA-binding domain superfamily/Winged helix DNA-binding domain"/>
    <property type="match status" value="1"/>
</dbReference>
<proteinExistence type="predicted"/>
<keyword evidence="3" id="KW-0804">Transcription</keyword>
<keyword evidence="1" id="KW-0805">Transcription regulation</keyword>
<evidence type="ECO:0000313" key="6">
    <source>
        <dbReference type="Proteomes" id="UP000610966"/>
    </source>
</evidence>
<evidence type="ECO:0000313" key="5">
    <source>
        <dbReference type="EMBL" id="GIH70198.1"/>
    </source>
</evidence>
<evidence type="ECO:0000256" key="3">
    <source>
        <dbReference type="ARBA" id="ARBA00023163"/>
    </source>
</evidence>
<dbReference type="Pfam" id="PF12840">
    <property type="entry name" value="HTH_20"/>
    <property type="match status" value="1"/>
</dbReference>
<dbReference type="InterPro" id="IPR036390">
    <property type="entry name" value="WH_DNA-bd_sf"/>
</dbReference>
<keyword evidence="2" id="KW-0238">DNA-binding</keyword>
<dbReference type="PANTHER" id="PTHR33154:SF33">
    <property type="entry name" value="TRANSCRIPTIONAL REPRESSOR SDPR"/>
    <property type="match status" value="1"/>
</dbReference>
<gene>
    <name evidence="5" type="ORF">Mth01_24510</name>
</gene>
<dbReference type="InterPro" id="IPR011991">
    <property type="entry name" value="ArsR-like_HTH"/>
</dbReference>
<dbReference type="CDD" id="cd00090">
    <property type="entry name" value="HTH_ARSR"/>
    <property type="match status" value="1"/>
</dbReference>
<dbReference type="GO" id="GO:0003677">
    <property type="term" value="F:DNA binding"/>
    <property type="evidence" value="ECO:0007669"/>
    <property type="project" value="UniProtKB-KW"/>
</dbReference>
<dbReference type="PANTHER" id="PTHR33154">
    <property type="entry name" value="TRANSCRIPTIONAL REGULATOR, ARSR FAMILY"/>
    <property type="match status" value="1"/>
</dbReference>
<dbReference type="Proteomes" id="UP000610966">
    <property type="component" value="Unassembled WGS sequence"/>
</dbReference>
<dbReference type="InterPro" id="IPR036388">
    <property type="entry name" value="WH-like_DNA-bd_sf"/>
</dbReference>
<dbReference type="GO" id="GO:0003700">
    <property type="term" value="F:DNA-binding transcription factor activity"/>
    <property type="evidence" value="ECO:0007669"/>
    <property type="project" value="InterPro"/>
</dbReference>
<reference evidence="5" key="1">
    <citation type="submission" date="2021-01" db="EMBL/GenBank/DDBJ databases">
        <title>Whole genome shotgun sequence of Sphaerimonospora thailandensis NBRC 107569.</title>
        <authorList>
            <person name="Komaki H."/>
            <person name="Tamura T."/>
        </authorList>
    </citation>
    <scope>NUCLEOTIDE SEQUENCE</scope>
    <source>
        <strain evidence="5">NBRC 107569</strain>
    </source>
</reference>
<dbReference type="PRINTS" id="PR00778">
    <property type="entry name" value="HTHARSR"/>
</dbReference>
<dbReference type="InterPro" id="IPR051081">
    <property type="entry name" value="HTH_MetalResp_TranReg"/>
</dbReference>
<evidence type="ECO:0000256" key="1">
    <source>
        <dbReference type="ARBA" id="ARBA00023015"/>
    </source>
</evidence>
<sequence length="173" mass="18911">MGEVDPKLRALAHPVRLRMLSLIWGAPMSAAELARELGVSHALASHHLRCLDDAGLVELVDVRARRGGRERRYRAVRGTPLTEQRADFPLIAETLAQTLRERAGRWKAEGDGAIADAELWVDPGLWEDARRRILAALVDLHQGALAPHTPGAVRIGTTVAAFPLMESPAGNER</sequence>
<dbReference type="AlphaFoldDB" id="A0A8J3RCV4"/>